<evidence type="ECO:0000256" key="2">
    <source>
        <dbReference type="ARBA" id="ARBA00004745"/>
    </source>
</evidence>
<gene>
    <name evidence="9" type="ORF">A6769_20040</name>
</gene>
<evidence type="ECO:0000256" key="3">
    <source>
        <dbReference type="ARBA" id="ARBA00012095"/>
    </source>
</evidence>
<evidence type="ECO:0000256" key="4">
    <source>
        <dbReference type="ARBA" id="ARBA00022679"/>
    </source>
</evidence>
<keyword evidence="5 9" id="KW-0418">Kinase</keyword>
<evidence type="ECO:0000313" key="9">
    <source>
        <dbReference type="EMBL" id="RCJ35050.1"/>
    </source>
</evidence>
<comment type="subunit">
    <text evidence="7">Homodimer. The dihydroxyacetone kinase complex is composed of a homodimer of DhaM, a homodimer of DhaK and the subunit DhaL.</text>
</comment>
<dbReference type="Gene3D" id="3.40.50.10440">
    <property type="entry name" value="Dihydroxyacetone kinase, domain 1"/>
    <property type="match status" value="1"/>
</dbReference>
<evidence type="ECO:0000256" key="6">
    <source>
        <dbReference type="ARBA" id="ARBA00022798"/>
    </source>
</evidence>
<dbReference type="GO" id="GO:0047324">
    <property type="term" value="F:phosphoenolpyruvate-glycerone phosphotransferase activity"/>
    <property type="evidence" value="ECO:0007669"/>
    <property type="project" value="UniProtKB-EC"/>
</dbReference>
<dbReference type="Pfam" id="PF02733">
    <property type="entry name" value="Dak1"/>
    <property type="match status" value="1"/>
</dbReference>
<protein>
    <recommendedName>
        <fullName evidence="3">phosphoenolpyruvate--glycerone phosphotransferase</fullName>
        <ecNumber evidence="3">2.7.1.121</ecNumber>
    </recommendedName>
</protein>
<proteinExistence type="predicted"/>
<feature type="domain" description="DhaK" evidence="8">
    <location>
        <begin position="7"/>
        <end position="353"/>
    </location>
</feature>
<dbReference type="InterPro" id="IPR004006">
    <property type="entry name" value="DhaK_dom"/>
</dbReference>
<dbReference type="InterPro" id="IPR012736">
    <property type="entry name" value="DhaK_1"/>
</dbReference>
<evidence type="ECO:0000313" key="10">
    <source>
        <dbReference type="Proteomes" id="UP000252085"/>
    </source>
</evidence>
<dbReference type="SUPFAM" id="SSF82549">
    <property type="entry name" value="DAK1/DegV-like"/>
    <property type="match status" value="1"/>
</dbReference>
<dbReference type="PANTHER" id="PTHR28629">
    <property type="entry name" value="TRIOKINASE/FMN CYCLASE"/>
    <property type="match status" value="1"/>
</dbReference>
<comment type="catalytic activity">
    <reaction evidence="1">
        <text>dihydroxyacetone + phosphoenolpyruvate = dihydroxyacetone phosphate + pyruvate</text>
        <dbReference type="Rhea" id="RHEA:18381"/>
        <dbReference type="ChEBI" id="CHEBI:15361"/>
        <dbReference type="ChEBI" id="CHEBI:16016"/>
        <dbReference type="ChEBI" id="CHEBI:57642"/>
        <dbReference type="ChEBI" id="CHEBI:58702"/>
        <dbReference type="EC" id="2.7.1.121"/>
    </reaction>
</comment>
<comment type="pathway">
    <text evidence="2">Polyol metabolism; glycerol degradation.</text>
</comment>
<dbReference type="Gene3D" id="3.30.1180.20">
    <property type="entry name" value="Dihydroxyacetone kinase, domain 2"/>
    <property type="match status" value="1"/>
</dbReference>
<dbReference type="PROSITE" id="PS51481">
    <property type="entry name" value="DHAK"/>
    <property type="match status" value="1"/>
</dbReference>
<name>A0A367RH34_NOSPU</name>
<evidence type="ECO:0000256" key="7">
    <source>
        <dbReference type="ARBA" id="ARBA00046577"/>
    </source>
</evidence>
<dbReference type="GO" id="GO:0005829">
    <property type="term" value="C:cytosol"/>
    <property type="evidence" value="ECO:0007669"/>
    <property type="project" value="TreeGrafter"/>
</dbReference>
<dbReference type="AlphaFoldDB" id="A0A367RH34"/>
<evidence type="ECO:0000256" key="1">
    <source>
        <dbReference type="ARBA" id="ARBA00001113"/>
    </source>
</evidence>
<dbReference type="EC" id="2.7.1.121" evidence="3"/>
<evidence type="ECO:0000259" key="8">
    <source>
        <dbReference type="PROSITE" id="PS51481"/>
    </source>
</evidence>
<dbReference type="GO" id="GO:0019563">
    <property type="term" value="P:glycerol catabolic process"/>
    <property type="evidence" value="ECO:0007669"/>
    <property type="project" value="TreeGrafter"/>
</dbReference>
<dbReference type="Proteomes" id="UP000252085">
    <property type="component" value="Unassembled WGS sequence"/>
</dbReference>
<accession>A0A367RH34</accession>
<keyword evidence="4" id="KW-0808">Transferase</keyword>
<dbReference type="GO" id="GO:0004371">
    <property type="term" value="F:glycerone kinase activity"/>
    <property type="evidence" value="ECO:0007669"/>
    <property type="project" value="InterPro"/>
</dbReference>
<reference evidence="9 10" key="1">
    <citation type="submission" date="2016-04" db="EMBL/GenBank/DDBJ databases">
        <authorList>
            <person name="Evans L.H."/>
            <person name="Alamgir A."/>
            <person name="Owens N."/>
            <person name="Weber N.D."/>
            <person name="Virtaneva K."/>
            <person name="Barbian K."/>
            <person name="Babar A."/>
            <person name="Rosenke K."/>
        </authorList>
    </citation>
    <scope>NUCLEOTIDE SEQUENCE [LARGE SCALE GENOMIC DNA]</scope>
    <source>
        <strain evidence="9">NIES-2108</strain>
    </source>
</reference>
<evidence type="ECO:0000256" key="5">
    <source>
        <dbReference type="ARBA" id="ARBA00022777"/>
    </source>
</evidence>
<dbReference type="PANTHER" id="PTHR28629:SF4">
    <property type="entry name" value="TRIOKINASE_FMN CYCLASE"/>
    <property type="match status" value="1"/>
</dbReference>
<dbReference type="FunFam" id="3.30.1180.20:FF:000002">
    <property type="entry name" value="Dihydroxyacetone kinase subunit DhaK"/>
    <property type="match status" value="1"/>
</dbReference>
<dbReference type="EMBL" id="LXQE01000153">
    <property type="protein sequence ID" value="RCJ35050.1"/>
    <property type="molecule type" value="Genomic_DNA"/>
</dbReference>
<organism evidence="9 10">
    <name type="scientific">Nostoc punctiforme NIES-2108</name>
    <dbReference type="NCBI Taxonomy" id="1356359"/>
    <lineage>
        <taxon>Bacteria</taxon>
        <taxon>Bacillati</taxon>
        <taxon>Cyanobacteriota</taxon>
        <taxon>Cyanophyceae</taxon>
        <taxon>Nostocales</taxon>
        <taxon>Nostocaceae</taxon>
        <taxon>Nostoc</taxon>
    </lineage>
</organism>
<dbReference type="InterPro" id="IPR050861">
    <property type="entry name" value="Dihydroxyacetone_Kinase"/>
</dbReference>
<keyword evidence="6" id="KW-0319">Glycerol metabolism</keyword>
<sequence length="358" mass="38960">MKKLINKPEDFVRESLEGMAAAHSDLIKLNYDPAFVYRANAPIPGKVAIISGGGSGHEPMHAGFVGKGMLDAACPGEVFTSPTPDQMLEAAKLVNGGSGILYIVKNYSGDVMNFEIATELARGEGIRVLNILIDDDVAVKDSLYTQGRRGVGTTILAEKICGAAAEAGYDLPQIANLCRRVNLNGRSMGIALTSCTVPANGTPTFELSDREIELGIGIHGEPGIERTAIKSVDEITEILTRSLIEDKAYSRTLREWDEDKGEWVDVKLTSLPFAKGDRLLAFVNSMGGTPVSELYIVYRKLAQICEQQGLQIVRNLIGPYITSLEMQGCSITLLKLDDEMIRLWDAPVKTPSWRWGIS</sequence>
<comment type="caution">
    <text evidence="9">The sequence shown here is derived from an EMBL/GenBank/DDBJ whole genome shotgun (WGS) entry which is preliminary data.</text>
</comment>
<dbReference type="FunFam" id="3.40.50.10440:FF:000001">
    <property type="entry name" value="Dihydroxyacetone kinase, DhaK subunit"/>
    <property type="match status" value="1"/>
</dbReference>
<dbReference type="NCBIfam" id="TIGR02363">
    <property type="entry name" value="dhaK1"/>
    <property type="match status" value="1"/>
</dbReference>